<dbReference type="CDD" id="cd12167">
    <property type="entry name" value="2-Hacid_dh_8"/>
    <property type="match status" value="1"/>
</dbReference>
<dbReference type="RefSeq" id="WP_197103210.1">
    <property type="nucleotide sequence ID" value="NZ_JACCEL010000001.1"/>
</dbReference>
<feature type="domain" description="D-isomer specific 2-hydroxyacid dehydrogenase NAD-binding" evidence="6">
    <location>
        <begin position="118"/>
        <end position="292"/>
    </location>
</feature>
<dbReference type="Pfam" id="PF02826">
    <property type="entry name" value="2-Hacid_dh_C"/>
    <property type="match status" value="1"/>
</dbReference>
<comment type="similarity">
    <text evidence="1 4">Belongs to the D-isomer specific 2-hydroxyacid dehydrogenase family.</text>
</comment>
<evidence type="ECO:0000256" key="3">
    <source>
        <dbReference type="ARBA" id="ARBA00023027"/>
    </source>
</evidence>
<keyword evidence="2 4" id="KW-0560">Oxidoreductase</keyword>
<evidence type="ECO:0000259" key="6">
    <source>
        <dbReference type="Pfam" id="PF02826"/>
    </source>
</evidence>
<dbReference type="InterPro" id="IPR050857">
    <property type="entry name" value="D-2-hydroxyacid_DH"/>
</dbReference>
<dbReference type="Pfam" id="PF00389">
    <property type="entry name" value="2-Hacid_dh"/>
    <property type="match status" value="1"/>
</dbReference>
<dbReference type="PANTHER" id="PTHR42789:SF1">
    <property type="entry name" value="D-ISOMER SPECIFIC 2-HYDROXYACID DEHYDROGENASE FAMILY PROTEIN (AFU_ORTHOLOGUE AFUA_6G10090)"/>
    <property type="match status" value="1"/>
</dbReference>
<keyword evidence="3" id="KW-0520">NAD</keyword>
<dbReference type="EMBL" id="JACCEL010000001">
    <property type="protein sequence ID" value="MBG9977300.1"/>
    <property type="molecule type" value="Genomic_DNA"/>
</dbReference>
<organism evidence="7 8">
    <name type="scientific">Ruoffia tabacinasalis</name>
    <dbReference type="NCBI Taxonomy" id="87458"/>
    <lineage>
        <taxon>Bacteria</taxon>
        <taxon>Bacillati</taxon>
        <taxon>Bacillota</taxon>
        <taxon>Bacilli</taxon>
        <taxon>Lactobacillales</taxon>
        <taxon>Aerococcaceae</taxon>
        <taxon>Ruoffia</taxon>
    </lineage>
</organism>
<evidence type="ECO:0000259" key="5">
    <source>
        <dbReference type="Pfam" id="PF00389"/>
    </source>
</evidence>
<evidence type="ECO:0000256" key="4">
    <source>
        <dbReference type="RuleBase" id="RU003719"/>
    </source>
</evidence>
<evidence type="ECO:0000256" key="2">
    <source>
        <dbReference type="ARBA" id="ARBA00023002"/>
    </source>
</evidence>
<dbReference type="SUPFAM" id="SSF52283">
    <property type="entry name" value="Formate/glycerate dehydrogenase catalytic domain-like"/>
    <property type="match status" value="1"/>
</dbReference>
<sequence>MLKGLYVMSPNVFENVYSQESQKKISEYCEILAPVMSKGELLENTEILKDVDVIFSSWGAPLFDETLLDAAPNLKVVFYGAGTLKHVLTDAFWQRDIQVTTANVANAIPVAEYTLAGILFSLKNVWRFIEKVKRERTYELAVFEPVVGNYKATVGIISMSQVGRMVVEHLKRFDVNMIGYDPFVSDEEFDKLRVRQVSLDELFKEADVVSLHAPLLPDTEGMIQKEHFQSMKENATFINTARGAIVDEQAMIDVLQERLDLTALLDVTSPEPPEADSLLYDLPNVVLTPHIAGSAGNEQARLGSFMVEELERFVKGEELKYSVSQEQFKRMA</sequence>
<dbReference type="SUPFAM" id="SSF51735">
    <property type="entry name" value="NAD(P)-binding Rossmann-fold domains"/>
    <property type="match status" value="1"/>
</dbReference>
<name>A0ABS0LGC5_9LACT</name>
<reference evidence="7 8" key="1">
    <citation type="submission" date="2020-07" db="EMBL/GenBank/DDBJ databases">
        <title>Facklamia lactis sp. nov., isolated from raw milk.</title>
        <authorList>
            <person name="Doll E.V."/>
            <person name="Huptas C."/>
            <person name="Staib L."/>
            <person name="Wenning M."/>
            <person name="Scherer S."/>
        </authorList>
    </citation>
    <scope>NUCLEOTIDE SEQUENCE [LARGE SCALE GENOMIC DNA]</scope>
    <source>
        <strain evidence="7 8">DSM 104272</strain>
    </source>
</reference>
<evidence type="ECO:0000256" key="1">
    <source>
        <dbReference type="ARBA" id="ARBA00005854"/>
    </source>
</evidence>
<protein>
    <submittedName>
        <fullName evidence="7">Hydroxyacid dehydrogenase</fullName>
    </submittedName>
</protein>
<dbReference type="Gene3D" id="3.40.50.720">
    <property type="entry name" value="NAD(P)-binding Rossmann-like Domain"/>
    <property type="match status" value="2"/>
</dbReference>
<dbReference type="InterPro" id="IPR006140">
    <property type="entry name" value="D-isomer_DH_NAD-bd"/>
</dbReference>
<evidence type="ECO:0000313" key="8">
    <source>
        <dbReference type="Proteomes" id="UP000823401"/>
    </source>
</evidence>
<dbReference type="PANTHER" id="PTHR42789">
    <property type="entry name" value="D-ISOMER SPECIFIC 2-HYDROXYACID DEHYDROGENASE FAMILY PROTEIN (AFU_ORTHOLOGUE AFUA_6G10090)"/>
    <property type="match status" value="1"/>
</dbReference>
<dbReference type="InterPro" id="IPR036291">
    <property type="entry name" value="NAD(P)-bd_dom_sf"/>
</dbReference>
<accession>A0ABS0LGC5</accession>
<proteinExistence type="inferred from homology"/>
<dbReference type="Proteomes" id="UP000823401">
    <property type="component" value="Unassembled WGS sequence"/>
</dbReference>
<keyword evidence="8" id="KW-1185">Reference proteome</keyword>
<gene>
    <name evidence="7" type="ORF">HYQ42_00760</name>
</gene>
<dbReference type="InterPro" id="IPR006139">
    <property type="entry name" value="D-isomer_2_OHA_DH_cat_dom"/>
</dbReference>
<feature type="domain" description="D-isomer specific 2-hydroxyacid dehydrogenase catalytic" evidence="5">
    <location>
        <begin position="18"/>
        <end position="323"/>
    </location>
</feature>
<evidence type="ECO:0000313" key="7">
    <source>
        <dbReference type="EMBL" id="MBG9977300.1"/>
    </source>
</evidence>
<comment type="caution">
    <text evidence="7">The sequence shown here is derived from an EMBL/GenBank/DDBJ whole genome shotgun (WGS) entry which is preliminary data.</text>
</comment>